<comment type="caution">
    <text evidence="1">The sequence shown here is derived from an EMBL/GenBank/DDBJ whole genome shotgun (WGS) entry which is preliminary data.</text>
</comment>
<evidence type="ECO:0000313" key="2">
    <source>
        <dbReference type="Proteomes" id="UP001227268"/>
    </source>
</evidence>
<dbReference type="EMBL" id="JASBWT010000017">
    <property type="protein sequence ID" value="KAJ9097176.1"/>
    <property type="molecule type" value="Genomic_DNA"/>
</dbReference>
<gene>
    <name evidence="1" type="ORF">QFC21_004845</name>
</gene>
<name>A0ACC2VDN2_9TREE</name>
<dbReference type="Proteomes" id="UP001227268">
    <property type="component" value="Unassembled WGS sequence"/>
</dbReference>
<organism evidence="1 2">
    <name type="scientific">Naganishia friedmannii</name>
    <dbReference type="NCBI Taxonomy" id="89922"/>
    <lineage>
        <taxon>Eukaryota</taxon>
        <taxon>Fungi</taxon>
        <taxon>Dikarya</taxon>
        <taxon>Basidiomycota</taxon>
        <taxon>Agaricomycotina</taxon>
        <taxon>Tremellomycetes</taxon>
        <taxon>Filobasidiales</taxon>
        <taxon>Filobasidiaceae</taxon>
        <taxon>Naganishia</taxon>
    </lineage>
</organism>
<reference evidence="1" key="1">
    <citation type="submission" date="2023-04" db="EMBL/GenBank/DDBJ databases">
        <title>Draft Genome sequencing of Naganishia species isolated from polar environments using Oxford Nanopore Technology.</title>
        <authorList>
            <person name="Leo P."/>
            <person name="Venkateswaran K."/>
        </authorList>
    </citation>
    <scope>NUCLEOTIDE SEQUENCE</scope>
    <source>
        <strain evidence="1">MNA-CCFEE 5423</strain>
    </source>
</reference>
<protein>
    <submittedName>
        <fullName evidence="1">Uncharacterized protein</fullName>
    </submittedName>
</protein>
<evidence type="ECO:0000313" key="1">
    <source>
        <dbReference type="EMBL" id="KAJ9097176.1"/>
    </source>
</evidence>
<accession>A0ACC2VDN2</accession>
<sequence length="278" mass="30365">MVPTTGSHCHASEIPSIRSDAKVPPNTADGRTDSSVGSHNKAPSSVNATEIAQNPSAEEANKTPEDVGKRPFSSWTRWKPKVGGSILSWIASRRYGWSQGGSDSKACSGTGEGPIEVAPSRSGDAQSDMDGSPFDEEANTDPKKLRFFCKELGGHIDTSKDWKLTDGFAPEKLNLVASIYPFHIVPLSESKTTSINLKQAKEQWKGDHPEFVKEVESWHLCFDYDGSKVRFQWRVSLVPKNADGCEFEGHKKAIPLRDIGTDDEGNISIVTATFGKRT</sequence>
<proteinExistence type="predicted"/>
<keyword evidence="2" id="KW-1185">Reference proteome</keyword>